<evidence type="ECO:0000313" key="19">
    <source>
        <dbReference type="Proteomes" id="UP001595839"/>
    </source>
</evidence>
<name>A0ABV9AYG3_9ACTN</name>
<evidence type="ECO:0000256" key="16">
    <source>
        <dbReference type="SAM" id="MobiDB-lite"/>
    </source>
</evidence>
<comment type="similarity">
    <text evidence="2">Belongs to the GMC oxidoreductase family.</text>
</comment>
<comment type="caution">
    <text evidence="18">The sequence shown here is derived from an EMBL/GenBank/DDBJ whole genome shotgun (WGS) entry which is preliminary data.</text>
</comment>
<dbReference type="Gene3D" id="3.50.50.60">
    <property type="entry name" value="FAD/NAD(P)-binding domain"/>
    <property type="match status" value="4"/>
</dbReference>
<proteinExistence type="inferred from homology"/>
<gene>
    <name evidence="18" type="ORF">ACFPIH_36365</name>
</gene>
<evidence type="ECO:0000256" key="3">
    <source>
        <dbReference type="ARBA" id="ARBA00022548"/>
    </source>
</evidence>
<dbReference type="InterPro" id="IPR036188">
    <property type="entry name" value="FAD/NAD-bd_sf"/>
</dbReference>
<dbReference type="Pfam" id="PF13450">
    <property type="entry name" value="NAD_binding_8"/>
    <property type="match status" value="1"/>
</dbReference>
<accession>A0ABV9AYG3</accession>
<keyword evidence="19" id="KW-1185">Reference proteome</keyword>
<dbReference type="RefSeq" id="WP_381181025.1">
    <property type="nucleotide sequence ID" value="NZ_JBHSFK010000029.1"/>
</dbReference>
<evidence type="ECO:0000313" key="18">
    <source>
        <dbReference type="EMBL" id="MFC4504914.1"/>
    </source>
</evidence>
<evidence type="ECO:0000256" key="11">
    <source>
        <dbReference type="ARBA" id="ARBA00038856"/>
    </source>
</evidence>
<keyword evidence="4" id="KW-0285">Flavoprotein</keyword>
<sequence>MTESHAEHVGTVVVGSGFGGSVAAYRLAAAGQQVVLLERGRAYPPGGFARSPAELGRAFWDPRAGLHGLFDVWSFRAFDSVVASGLGGGSLIYASVLLRKDERWFVDEQPLPGGGYESWPVGRAELDPHYDEVERMLRPVPYPLDRPGYTDTPRAHAMREAAERLGLTAERPPLAISFAPEPGAGPEPGLPMADTDQGNLHGVGRRTCRLCGECNLGCNDGAKNSLDHTYLSAARRHGAELRTGHEVRAVRALARGGYAVDYVRHGRHERNGPNGEGGGERGDPDGRGDGGGASGSPHPYGSPRTSRTLHTISCDRLVLAAGTYNTVSLLLRSRRNLPGLSPAVGSRFSTNGDHLAFVLRARRGDEPRPMRPSRGPVITSSIRLPDELDGVPGAGRGGYIQDAGYPGFVEWLVEGAHAPQGVSRAARFLAGRLLDRISRAPDPSLSGAFAELLGDGAFTGTSLPLLAMGRDVPDGELRMRGGRLDSTWTVRGGSAAQFERTRTLMRQIAGALGGGYADHPLWHRGRVLTVHPLGGAPIGRHPGTGVCDPYGEVFGHPGLYVADGAAMPGPVGPNPALTIAALADRMCTRLLEHRPATPRAAAHRTYPRRTSLQFTEELRGRYAPGADGSRTEPFAFRLTVTADDVDAFLEEPDHEARADGWIDSPSFGGRRPVLHGSVRLFADGRGTMRYRLHFTDADGHPRTFAGRKDLAPGAPARLWTDTTGLAFRVLNGHGHEPGGTDAEILGTGTANLGATDLARLLTTFRTTGPHGTAALTRFGRFFAGELWNTYALRRP</sequence>
<keyword evidence="8" id="KW-1207">Sterol metabolism</keyword>
<evidence type="ECO:0000256" key="5">
    <source>
        <dbReference type="ARBA" id="ARBA00022827"/>
    </source>
</evidence>
<evidence type="ECO:0000256" key="1">
    <source>
        <dbReference type="ARBA" id="ARBA00001974"/>
    </source>
</evidence>
<organism evidence="18 19">
    <name type="scientific">Streptomyces vulcanius</name>
    <dbReference type="NCBI Taxonomy" id="1441876"/>
    <lineage>
        <taxon>Bacteria</taxon>
        <taxon>Bacillati</taxon>
        <taxon>Actinomycetota</taxon>
        <taxon>Actinomycetes</taxon>
        <taxon>Kitasatosporales</taxon>
        <taxon>Streptomycetaceae</taxon>
        <taxon>Streptomyces</taxon>
    </lineage>
</organism>
<feature type="compositionally biased region" description="Basic and acidic residues" evidence="16">
    <location>
        <begin position="278"/>
        <end position="288"/>
    </location>
</feature>
<evidence type="ECO:0000256" key="14">
    <source>
        <dbReference type="ARBA" id="ARBA00049744"/>
    </source>
</evidence>
<evidence type="ECO:0000256" key="6">
    <source>
        <dbReference type="ARBA" id="ARBA00023002"/>
    </source>
</evidence>
<feature type="domain" description="Glucose-methanol-choline oxidoreductase C-terminal" evidence="17">
    <location>
        <begin position="529"/>
        <end position="583"/>
    </location>
</feature>
<keyword evidence="7" id="KW-0443">Lipid metabolism</keyword>
<dbReference type="InterPro" id="IPR052542">
    <property type="entry name" value="Cholesterol_Oxidase"/>
</dbReference>
<evidence type="ECO:0000256" key="9">
    <source>
        <dbReference type="ARBA" id="ARBA00023221"/>
    </source>
</evidence>
<evidence type="ECO:0000256" key="15">
    <source>
        <dbReference type="ARBA" id="ARBA00049778"/>
    </source>
</evidence>
<protein>
    <recommendedName>
        <fullName evidence="14">Cholesterol oxidase</fullName>
        <ecNumber evidence="13">1.1.3.6</ecNumber>
        <ecNumber evidence="11">5.3.3.1</ecNumber>
    </recommendedName>
    <alternativeName>
        <fullName evidence="15">Cholesterol isomerase</fullName>
    </alternativeName>
</protein>
<dbReference type="PANTHER" id="PTHR47470">
    <property type="entry name" value="CHOLESTEROL OXIDASE"/>
    <property type="match status" value="1"/>
</dbReference>
<evidence type="ECO:0000256" key="7">
    <source>
        <dbReference type="ARBA" id="ARBA00023098"/>
    </source>
</evidence>
<reference evidence="19" key="1">
    <citation type="journal article" date="2019" name="Int. J. Syst. Evol. Microbiol.">
        <title>The Global Catalogue of Microorganisms (GCM) 10K type strain sequencing project: providing services to taxonomists for standard genome sequencing and annotation.</title>
        <authorList>
            <consortium name="The Broad Institute Genomics Platform"/>
            <consortium name="The Broad Institute Genome Sequencing Center for Infectious Disease"/>
            <person name="Wu L."/>
            <person name="Ma J."/>
        </authorList>
    </citation>
    <scope>NUCLEOTIDE SEQUENCE [LARGE SCALE GENOMIC DNA]</scope>
    <source>
        <strain evidence="19">CGMCC 4.7177</strain>
    </source>
</reference>
<dbReference type="Pfam" id="PF05199">
    <property type="entry name" value="GMC_oxred_C"/>
    <property type="match status" value="1"/>
</dbReference>
<dbReference type="EMBL" id="JBHSFK010000029">
    <property type="protein sequence ID" value="MFC4504914.1"/>
    <property type="molecule type" value="Genomic_DNA"/>
</dbReference>
<keyword evidence="9" id="KW-0753">Steroid metabolism</keyword>
<evidence type="ECO:0000256" key="10">
    <source>
        <dbReference type="ARBA" id="ARBA00023235"/>
    </source>
</evidence>
<keyword evidence="6" id="KW-0560">Oxidoreductase</keyword>
<comment type="pathway">
    <text evidence="12">Steroid metabolism; cholesterol degradation.</text>
</comment>
<dbReference type="EC" id="1.1.3.6" evidence="13"/>
<dbReference type="InterPro" id="IPR007867">
    <property type="entry name" value="GMC_OxRtase_C"/>
</dbReference>
<evidence type="ECO:0000259" key="17">
    <source>
        <dbReference type="Pfam" id="PF05199"/>
    </source>
</evidence>
<evidence type="ECO:0000256" key="4">
    <source>
        <dbReference type="ARBA" id="ARBA00022630"/>
    </source>
</evidence>
<keyword evidence="5" id="KW-0274">FAD</keyword>
<evidence type="ECO:0000256" key="13">
    <source>
        <dbReference type="ARBA" id="ARBA00049723"/>
    </source>
</evidence>
<keyword evidence="10" id="KW-0413">Isomerase</keyword>
<dbReference type="SUPFAM" id="SSF51905">
    <property type="entry name" value="FAD/NAD(P)-binding domain"/>
    <property type="match status" value="1"/>
</dbReference>
<dbReference type="PANTHER" id="PTHR47470:SF1">
    <property type="entry name" value="FAD-DEPENDENT OXIDOREDUCTASE 2 FAD BINDING DOMAIN-CONTAINING PROTEIN"/>
    <property type="match status" value="1"/>
</dbReference>
<keyword evidence="3" id="KW-0153">Cholesterol metabolism</keyword>
<evidence type="ECO:0000256" key="2">
    <source>
        <dbReference type="ARBA" id="ARBA00010790"/>
    </source>
</evidence>
<evidence type="ECO:0000256" key="12">
    <source>
        <dbReference type="ARBA" id="ARBA00049645"/>
    </source>
</evidence>
<feature type="region of interest" description="Disordered" evidence="16">
    <location>
        <begin position="264"/>
        <end position="307"/>
    </location>
</feature>
<evidence type="ECO:0000256" key="8">
    <source>
        <dbReference type="ARBA" id="ARBA00023166"/>
    </source>
</evidence>
<dbReference type="Proteomes" id="UP001595839">
    <property type="component" value="Unassembled WGS sequence"/>
</dbReference>
<comment type="cofactor">
    <cofactor evidence="1">
        <name>FAD</name>
        <dbReference type="ChEBI" id="CHEBI:57692"/>
    </cofactor>
</comment>
<dbReference type="EC" id="5.3.3.1" evidence="11"/>